<proteinExistence type="predicted"/>
<dbReference type="InterPro" id="IPR036770">
    <property type="entry name" value="Ankyrin_rpt-contain_sf"/>
</dbReference>
<evidence type="ECO:0000313" key="3">
    <source>
        <dbReference type="Proteomes" id="UP001172102"/>
    </source>
</evidence>
<gene>
    <name evidence="2" type="ORF">B0H67DRAFT_325643</name>
</gene>
<name>A0AA40DQ60_9PEZI</name>
<dbReference type="AlphaFoldDB" id="A0AA40DQ60"/>
<dbReference type="CDD" id="cd09917">
    <property type="entry name" value="F-box_SF"/>
    <property type="match status" value="1"/>
</dbReference>
<protein>
    <recommendedName>
        <fullName evidence="1">F-box domain-containing protein</fullName>
    </recommendedName>
</protein>
<comment type="caution">
    <text evidence="2">The sequence shown here is derived from an EMBL/GenBank/DDBJ whole genome shotgun (WGS) entry which is preliminary data.</text>
</comment>
<dbReference type="Pfam" id="PF12937">
    <property type="entry name" value="F-box-like"/>
    <property type="match status" value="1"/>
</dbReference>
<evidence type="ECO:0000313" key="2">
    <source>
        <dbReference type="EMBL" id="KAK0707988.1"/>
    </source>
</evidence>
<dbReference type="InterPro" id="IPR001810">
    <property type="entry name" value="F-box_dom"/>
</dbReference>
<reference evidence="2" key="1">
    <citation type="submission" date="2023-06" db="EMBL/GenBank/DDBJ databases">
        <title>Genome-scale phylogeny and comparative genomics of the fungal order Sordariales.</title>
        <authorList>
            <consortium name="Lawrence Berkeley National Laboratory"/>
            <person name="Hensen N."/>
            <person name="Bonometti L."/>
            <person name="Westerberg I."/>
            <person name="Brannstrom I.O."/>
            <person name="Guillou S."/>
            <person name="Cros-Aarteil S."/>
            <person name="Calhoun S."/>
            <person name="Haridas S."/>
            <person name="Kuo A."/>
            <person name="Mondo S."/>
            <person name="Pangilinan J."/>
            <person name="Riley R."/>
            <person name="Labutti K."/>
            <person name="Andreopoulos B."/>
            <person name="Lipzen A."/>
            <person name="Chen C."/>
            <person name="Yanf M."/>
            <person name="Daum C."/>
            <person name="Ng V."/>
            <person name="Clum A."/>
            <person name="Steindorff A."/>
            <person name="Ohm R."/>
            <person name="Martin F."/>
            <person name="Silar P."/>
            <person name="Natvig D."/>
            <person name="Lalanne C."/>
            <person name="Gautier V."/>
            <person name="Ament-Velasquez S.L."/>
            <person name="Kruys A."/>
            <person name="Hutchinson M.I."/>
            <person name="Powell A.J."/>
            <person name="Barry K."/>
            <person name="Miller A.N."/>
            <person name="Grigoriev I.V."/>
            <person name="Debuchy R."/>
            <person name="Gladieux P."/>
            <person name="Thoren M.H."/>
            <person name="Johannesson H."/>
        </authorList>
    </citation>
    <scope>NUCLEOTIDE SEQUENCE</scope>
    <source>
        <strain evidence="2">SMH4607-1</strain>
    </source>
</reference>
<dbReference type="InterPro" id="IPR036047">
    <property type="entry name" value="F-box-like_dom_sf"/>
</dbReference>
<dbReference type="EMBL" id="JAUKUA010000006">
    <property type="protein sequence ID" value="KAK0707988.1"/>
    <property type="molecule type" value="Genomic_DNA"/>
</dbReference>
<dbReference type="Proteomes" id="UP001172102">
    <property type="component" value="Unassembled WGS sequence"/>
</dbReference>
<organism evidence="2 3">
    <name type="scientific">Lasiosphaeris hirsuta</name>
    <dbReference type="NCBI Taxonomy" id="260670"/>
    <lineage>
        <taxon>Eukaryota</taxon>
        <taxon>Fungi</taxon>
        <taxon>Dikarya</taxon>
        <taxon>Ascomycota</taxon>
        <taxon>Pezizomycotina</taxon>
        <taxon>Sordariomycetes</taxon>
        <taxon>Sordariomycetidae</taxon>
        <taxon>Sordariales</taxon>
        <taxon>Lasiosphaeriaceae</taxon>
        <taxon>Lasiosphaeris</taxon>
    </lineage>
</organism>
<dbReference type="SUPFAM" id="SSF48403">
    <property type="entry name" value="Ankyrin repeat"/>
    <property type="match status" value="1"/>
</dbReference>
<dbReference type="PROSITE" id="PS50181">
    <property type="entry name" value="FBOX"/>
    <property type="match status" value="1"/>
</dbReference>
<sequence length="493" mass="54632">MASTPKAGLIPFLDDYLEQKEQEYTILRDYEWLNGCCEDVCGGRCMLPNLPTELLLFVCDYLYQGDLMSLAATCHKMANLTLPLLYRRDITDFDCLALRWSYTFGIIPTLERTLSYGAPLDHVFDPLGATGCLWSQEDFFDTPLKTAIANDEPAVIRVLCARGINVNMPHPARASSTPFGETCHFPLNHALGAPDRMHHRKPGISLRQGDPWGDFNPWSAPLLLSMHSEVPAETVEALLECGATTSHRGSWGPRGQITAVHIAQRTPMEVMVRPENPPCWAYNREKLQLLKYGAVKDKSRIHIGTTWFEMPCLYHYLPSPNIVELTQLFIEAGADLEEWGTFGIPPPLAVVYCAEMQVFEACKMANVLDIPGIISTTNELITILASATLSPSPNLRSTIINLAPRSFINPPSRKACLSPLAYLCQPFTFMGGPSLVPLLLQFGADPTLPGPDGINHSAPPLRHVFVVGRRPTTLRAAHAPYGPIFPRARCQRA</sequence>
<dbReference type="Gene3D" id="1.25.40.20">
    <property type="entry name" value="Ankyrin repeat-containing domain"/>
    <property type="match status" value="1"/>
</dbReference>
<evidence type="ECO:0000259" key="1">
    <source>
        <dbReference type="PROSITE" id="PS50181"/>
    </source>
</evidence>
<dbReference type="SUPFAM" id="SSF81383">
    <property type="entry name" value="F-box domain"/>
    <property type="match status" value="1"/>
</dbReference>
<accession>A0AA40DQ60</accession>
<keyword evidence="3" id="KW-1185">Reference proteome</keyword>
<feature type="domain" description="F-box" evidence="1">
    <location>
        <begin position="44"/>
        <end position="89"/>
    </location>
</feature>